<name>A0A4Z0LWA8_9GAMM</name>
<feature type="transmembrane region" description="Helical" evidence="1">
    <location>
        <begin position="197"/>
        <end position="216"/>
    </location>
</feature>
<keyword evidence="1" id="KW-1133">Transmembrane helix</keyword>
<reference evidence="2 3" key="1">
    <citation type="submission" date="2019-04" db="EMBL/GenBank/DDBJ databases">
        <title>Taxonomy of novel Haliea sp. from mangrove soil of West Coast of India.</title>
        <authorList>
            <person name="Verma A."/>
            <person name="Kumar P."/>
            <person name="Krishnamurthi S."/>
        </authorList>
    </citation>
    <scope>NUCLEOTIDE SEQUENCE [LARGE SCALE GENOMIC DNA]</scope>
    <source>
        <strain evidence="2 3">SAOS-164</strain>
    </source>
</reference>
<dbReference type="OrthoDB" id="5567186at2"/>
<evidence type="ECO:0000256" key="1">
    <source>
        <dbReference type="SAM" id="Phobius"/>
    </source>
</evidence>
<dbReference type="AlphaFoldDB" id="A0A4Z0LWA8"/>
<keyword evidence="1" id="KW-0812">Transmembrane</keyword>
<sequence>MPLPPRTAGRHQGRNNNYKQLEQTEGSQVSMKFLRSVAAGAALLFGQSALGATFDFGTPFSPDATGYSMTIDGITVTVTTQGSDSLAYYSFNYNGYGLGHSGCVFIVCSNGLQQNEALVVSFSETVTVDSITLAAWDGPDTALLATPGGATMTLDDDPLGQINSFSLTGLGELTSFTITNTKFAGLFTLNGLSVSPVPVPAAAWLFISAIGGLVGARRMRRG</sequence>
<proteinExistence type="predicted"/>
<evidence type="ECO:0000313" key="2">
    <source>
        <dbReference type="EMBL" id="TGD71524.1"/>
    </source>
</evidence>
<evidence type="ECO:0000313" key="3">
    <source>
        <dbReference type="Proteomes" id="UP000298050"/>
    </source>
</evidence>
<protein>
    <submittedName>
        <fullName evidence="2">VPLPA-CTERM sorting domain-containing protein</fullName>
    </submittedName>
</protein>
<keyword evidence="1" id="KW-0472">Membrane</keyword>
<accession>A0A4Z0LWA8</accession>
<organism evidence="2 3">
    <name type="scientific">Mangrovimicrobium sediminis</name>
    <dbReference type="NCBI Taxonomy" id="2562682"/>
    <lineage>
        <taxon>Bacteria</taxon>
        <taxon>Pseudomonadati</taxon>
        <taxon>Pseudomonadota</taxon>
        <taxon>Gammaproteobacteria</taxon>
        <taxon>Cellvibrionales</taxon>
        <taxon>Halieaceae</taxon>
        <taxon>Mangrovimicrobium</taxon>
    </lineage>
</organism>
<dbReference type="InterPro" id="IPR022472">
    <property type="entry name" value="VPLPA-CTERM"/>
</dbReference>
<dbReference type="Proteomes" id="UP000298050">
    <property type="component" value="Unassembled WGS sequence"/>
</dbReference>
<keyword evidence="3" id="KW-1185">Reference proteome</keyword>
<dbReference type="EMBL" id="SRLE01000013">
    <property type="protein sequence ID" value="TGD71524.1"/>
    <property type="molecule type" value="Genomic_DNA"/>
</dbReference>
<gene>
    <name evidence="2" type="ORF">E4634_17890</name>
</gene>
<comment type="caution">
    <text evidence="2">The sequence shown here is derived from an EMBL/GenBank/DDBJ whole genome shotgun (WGS) entry which is preliminary data.</text>
</comment>
<dbReference type="NCBIfam" id="TIGR03370">
    <property type="entry name" value="VPLPA-CTERM"/>
    <property type="match status" value="1"/>
</dbReference>